<evidence type="ECO:0000256" key="7">
    <source>
        <dbReference type="ARBA" id="ARBA00023180"/>
    </source>
</evidence>
<keyword evidence="2" id="KW-1003">Cell membrane</keyword>
<dbReference type="FunFam" id="2.10.25.10:FF:000055">
    <property type="entry name" value="alpha-tectorin isoform X1"/>
    <property type="match status" value="3"/>
</dbReference>
<evidence type="ECO:0000313" key="9">
    <source>
        <dbReference type="EMBL" id="KAG9466478.1"/>
    </source>
</evidence>
<reference evidence="9" key="1">
    <citation type="thesis" date="2020" institute="ProQuest LLC" country="789 East Eisenhower Parkway, Ann Arbor, MI, USA">
        <title>Comparative Genomics and Chromosome Evolution.</title>
        <authorList>
            <person name="Mudd A.B."/>
        </authorList>
    </citation>
    <scope>NUCLEOTIDE SEQUENCE</scope>
    <source>
        <strain evidence="9">HN-11 Male</strain>
        <tissue evidence="9">Kidney and liver</tissue>
    </source>
</reference>
<dbReference type="SMART" id="SM00832">
    <property type="entry name" value="C8"/>
    <property type="match status" value="4"/>
</dbReference>
<keyword evidence="6" id="KW-1015">Disulfide bond</keyword>
<dbReference type="InterPro" id="IPR001846">
    <property type="entry name" value="VWF_type-D"/>
</dbReference>
<evidence type="ECO:0000313" key="10">
    <source>
        <dbReference type="Proteomes" id="UP000770717"/>
    </source>
</evidence>
<dbReference type="InterPro" id="IPR025615">
    <property type="entry name" value="TILa_dom"/>
</dbReference>
<dbReference type="SUPFAM" id="SSF57567">
    <property type="entry name" value="Serine protease inhibitors"/>
    <property type="match status" value="4"/>
</dbReference>
<sequence length="1725" mass="187331">MDNLVPFVVNVKHEKWGNGKVTVTKMVSLEVYGNNLILQYGVKGKILVNGVYFNLPVNLENGKIRAYQHGVRVLIDTDFGVRVSYDLVYSVLVTVPGNYKGQLGGLCGNYNGDKKDDFQLPDRTVTTDATIFGNSWVVQIPGVYCDGGCGGKGNPCPACDDRRKTIFKTENYCGFLGKSNGPLSACYATIDPTQYINNCIYDLCAGGGDGDILCQNIQSYVAACQASGVTVQPWRTNNFCPLNCAANSEYKVCADVCSVTCAGVTDPDECPETCSEGCECIDGFFFDGQGCVSMDNCGCFEDGIYYPPNVNVLSSDCKQACTCSPVGGLMCENTTCAADETCQNTNGVIACAPKDLCKTMNCRIKETCKIQGGNPVCVPNFSGTCWAWGDPHFHTFDGYNYDFQGTCTYVLAQYSGGDSGLVPFTIQEKNDNRGTQAVSYVRSVDIYMYGQKISIVKGEFGKVRVNDVITNLPLTLLDGKITASISGLNAVVRTNFGLQVTYEYKWYVVVTLSSSYYGLTQGLCGNFNQNIKDELITADKKVVTSIVEWAKSWKINDRDPFCFDSCPGLKCPTCSDAKKNLYGGDKLCGLISNTTNGAFRECHSIVSPDAFFDNCLYDVCINGGAKQFLCQALNAYANICRKQGAKIYDWRTPSGCVLPCQANSHYEFCGKSCPNTCTDRSAAVQCTDNCVETCQCNDSYVLSGDKCVPISECGCTYNGAYYQANQEFWADENCHTLCKCDPSVGMVVCNANSCKTSERCMIVNGVRSCQPISFDICEGSGDPHYTTFDGKKFDFMGTCIYQLVGVTSTNLLLPRFNVTVQNYNRGGNKAVSYAKVVTMEVYNIVLTLSMDYPRRILVNGVVTSLPFYYQTNKVVVYISGKRGIVKTDFDVTLTYDWNMYVAVKIPSTYRNAVGGLCGTYNKNASDDFTMKDGNLAPNSVQFGNSWKVGDVSGCSPQCTGNCPVCSDAQKQAYASENYCGLIKKPDGPFSQCYKVVNPTPYFNDCIFDACQYQGYSAFFCDAIALYVAACQEAGVNLQEWRSSSFCSPSCPPSSHYELCGNSCPITCYGLSSPTGCDMLCSEGCYCDDGYVMSGDTCVPIANCGCVYQEKYYQKNEIFYPEGVQCNQKCQCGADGIVRCKSDSCGPDEECKLVNGVWACQAKGCGRCVASGDPHYISFDGLRFDFQGTCAYTFAKVVADDPHLEKFSFVVENESYGNGNVAVTRRVLMHVYGYKIAFERNMKATVKVDEELFKLPLVLGYNNIVVNQEGNNVVLQTDFGLKFLFDTSYYMVLSIPSSYSGKMGGLCGNFNGDTKDDFQLPNKQVVQQVNDFGLSWKVNITGAKCSDGCNEGECPVCTDAKLQPFKATSSCGMLTNPSGPFGSCHSTINPVDYFNFCIYDSCAVNGQVDTLCKSLQAYAAACQTLGVTIGSWRTSTFCSMSCPANSHYELCNRTCEQTCSGLTAPLRCTTRCFEGCACNTGYVLDGEKCVTMDKCGCVYDGKYMSVGDSFITLGCTRKCSCQAAGVTCTQVSCSDKERCDVVNGVRGCYKVEGECSMNSQNFSTFDGLTGGPVGNGPVEVTSLCNNDTRRWFRVIADIQNCGTTPALVARLHIFLAGSIVTISKDNEAWVNGRLASFPIVSGVLSANVGGSSVSIQIGADLKIELSNSGNLDLHASEKLSDTVCGACGNFNGDLSDDLQSPEGNPVTNVLQLIASWRARDFTSCNA</sequence>
<keyword evidence="3" id="KW-0732">Signal</keyword>
<comment type="caution">
    <text evidence="9">The sequence shown here is derived from an EMBL/GenBank/DDBJ whole genome shotgun (WGS) entry which is preliminary data.</text>
</comment>
<feature type="domain" description="VWFD" evidence="8">
    <location>
        <begin position="383"/>
        <end position="563"/>
    </location>
</feature>
<gene>
    <name evidence="9" type="ORF">GDO78_016594</name>
</gene>
<protein>
    <recommendedName>
        <fullName evidence="8">VWFD domain-containing protein</fullName>
    </recommendedName>
</protein>
<dbReference type="InterPro" id="IPR014853">
    <property type="entry name" value="VWF/SSPO/ZAN-like_Cys-rich_dom"/>
</dbReference>
<keyword evidence="4" id="KW-0677">Repeat</keyword>
<dbReference type="SMART" id="SM00215">
    <property type="entry name" value="VWC_out"/>
    <property type="match status" value="4"/>
</dbReference>
<dbReference type="InterPro" id="IPR001007">
    <property type="entry name" value="VWF_dom"/>
</dbReference>
<feature type="domain" description="VWFD" evidence="8">
    <location>
        <begin position="1"/>
        <end position="146"/>
    </location>
</feature>
<dbReference type="InterPro" id="IPR052749">
    <property type="entry name" value="Alpha-tectorin"/>
</dbReference>
<evidence type="ECO:0000256" key="6">
    <source>
        <dbReference type="ARBA" id="ARBA00023157"/>
    </source>
</evidence>
<dbReference type="EMBL" id="WNTK01002047">
    <property type="protein sequence ID" value="KAG9466478.1"/>
    <property type="molecule type" value="Genomic_DNA"/>
</dbReference>
<organism evidence="9 10">
    <name type="scientific">Eleutherodactylus coqui</name>
    <name type="common">Puerto Rican coqui</name>
    <dbReference type="NCBI Taxonomy" id="57060"/>
    <lineage>
        <taxon>Eukaryota</taxon>
        <taxon>Metazoa</taxon>
        <taxon>Chordata</taxon>
        <taxon>Craniata</taxon>
        <taxon>Vertebrata</taxon>
        <taxon>Euteleostomi</taxon>
        <taxon>Amphibia</taxon>
        <taxon>Batrachia</taxon>
        <taxon>Anura</taxon>
        <taxon>Neobatrachia</taxon>
        <taxon>Hyloidea</taxon>
        <taxon>Eleutherodactylidae</taxon>
        <taxon>Eleutherodactylinae</taxon>
        <taxon>Eleutherodactylus</taxon>
        <taxon>Eleutherodactylus</taxon>
    </lineage>
</organism>
<feature type="domain" description="VWFD" evidence="8">
    <location>
        <begin position="775"/>
        <end position="955"/>
    </location>
</feature>
<dbReference type="Pfam" id="PF00094">
    <property type="entry name" value="VWD"/>
    <property type="match status" value="5"/>
</dbReference>
<dbReference type="OrthoDB" id="3438930at2759"/>
<evidence type="ECO:0000256" key="2">
    <source>
        <dbReference type="ARBA" id="ARBA00022475"/>
    </source>
</evidence>
<evidence type="ECO:0000256" key="3">
    <source>
        <dbReference type="ARBA" id="ARBA00022729"/>
    </source>
</evidence>
<proteinExistence type="predicted"/>
<dbReference type="Proteomes" id="UP000770717">
    <property type="component" value="Unassembled WGS sequence"/>
</dbReference>
<dbReference type="PROSITE" id="PS51233">
    <property type="entry name" value="VWFD"/>
    <property type="match status" value="5"/>
</dbReference>
<dbReference type="PANTHER" id="PTHR46160:SF9">
    <property type="entry name" value="PROTEIN PRY2-RELATED"/>
    <property type="match status" value="1"/>
</dbReference>
<feature type="domain" description="VWFD" evidence="8">
    <location>
        <begin position="1552"/>
        <end position="1724"/>
    </location>
</feature>
<evidence type="ECO:0000259" key="8">
    <source>
        <dbReference type="PROSITE" id="PS51233"/>
    </source>
</evidence>
<dbReference type="InterPro" id="IPR002919">
    <property type="entry name" value="TIL_dom"/>
</dbReference>
<dbReference type="PANTHER" id="PTHR46160">
    <property type="entry name" value="ALPHA-TECTORIN-RELATED"/>
    <property type="match status" value="1"/>
</dbReference>
<dbReference type="SMART" id="SM00216">
    <property type="entry name" value="VWD"/>
    <property type="match status" value="5"/>
</dbReference>
<keyword evidence="10" id="KW-1185">Reference proteome</keyword>
<accession>A0A8J6EBF6</accession>
<dbReference type="Gene3D" id="2.10.25.10">
    <property type="entry name" value="Laminin"/>
    <property type="match status" value="4"/>
</dbReference>
<keyword evidence="7" id="KW-0325">Glycoprotein</keyword>
<dbReference type="InterPro" id="IPR036084">
    <property type="entry name" value="Ser_inhib-like_sf"/>
</dbReference>
<dbReference type="Pfam" id="PF12714">
    <property type="entry name" value="TILa"/>
    <property type="match status" value="4"/>
</dbReference>
<dbReference type="GO" id="GO:0005886">
    <property type="term" value="C:plasma membrane"/>
    <property type="evidence" value="ECO:0007669"/>
    <property type="project" value="UniProtKB-SubCell"/>
</dbReference>
<keyword evidence="5" id="KW-0472">Membrane</keyword>
<evidence type="ECO:0000256" key="5">
    <source>
        <dbReference type="ARBA" id="ARBA00023136"/>
    </source>
</evidence>
<dbReference type="Pfam" id="PF08742">
    <property type="entry name" value="C8"/>
    <property type="match status" value="4"/>
</dbReference>
<name>A0A8J6EBF6_ELECQ</name>
<dbReference type="CDD" id="cd19941">
    <property type="entry name" value="TIL"/>
    <property type="match status" value="4"/>
</dbReference>
<dbReference type="Pfam" id="PF01826">
    <property type="entry name" value="TIL"/>
    <property type="match status" value="4"/>
</dbReference>
<evidence type="ECO:0000256" key="4">
    <source>
        <dbReference type="ARBA" id="ARBA00022737"/>
    </source>
</evidence>
<feature type="domain" description="VWFD" evidence="8">
    <location>
        <begin position="1165"/>
        <end position="1345"/>
    </location>
</feature>
<evidence type="ECO:0000256" key="1">
    <source>
        <dbReference type="ARBA" id="ARBA00004236"/>
    </source>
</evidence>
<comment type="subcellular location">
    <subcellularLocation>
        <location evidence="1">Cell membrane</location>
    </subcellularLocation>
</comment>